<evidence type="ECO:0000313" key="3">
    <source>
        <dbReference type="Proteomes" id="UP000250235"/>
    </source>
</evidence>
<feature type="signal peptide" evidence="1">
    <location>
        <begin position="1"/>
        <end position="29"/>
    </location>
</feature>
<accession>A0A2Z7A4C9</accession>
<gene>
    <name evidence="2" type="ORF">F511_45193</name>
</gene>
<proteinExistence type="predicted"/>
<evidence type="ECO:0000313" key="2">
    <source>
        <dbReference type="EMBL" id="KZV13642.1"/>
    </source>
</evidence>
<reference evidence="2 3" key="1">
    <citation type="journal article" date="2015" name="Proc. Natl. Acad. Sci. U.S.A.">
        <title>The resurrection genome of Boea hygrometrica: A blueprint for survival of dehydration.</title>
        <authorList>
            <person name="Xiao L."/>
            <person name="Yang G."/>
            <person name="Zhang L."/>
            <person name="Yang X."/>
            <person name="Zhao S."/>
            <person name="Ji Z."/>
            <person name="Zhou Q."/>
            <person name="Hu M."/>
            <person name="Wang Y."/>
            <person name="Chen M."/>
            <person name="Xu Y."/>
            <person name="Jin H."/>
            <person name="Xiao X."/>
            <person name="Hu G."/>
            <person name="Bao F."/>
            <person name="Hu Y."/>
            <person name="Wan P."/>
            <person name="Li L."/>
            <person name="Deng X."/>
            <person name="Kuang T."/>
            <person name="Xiang C."/>
            <person name="Zhu J.K."/>
            <person name="Oliver M.J."/>
            <person name="He Y."/>
        </authorList>
    </citation>
    <scope>NUCLEOTIDE SEQUENCE [LARGE SCALE GENOMIC DNA]</scope>
    <source>
        <strain evidence="3">cv. XS01</strain>
    </source>
</reference>
<organism evidence="2 3">
    <name type="scientific">Dorcoceras hygrometricum</name>
    <dbReference type="NCBI Taxonomy" id="472368"/>
    <lineage>
        <taxon>Eukaryota</taxon>
        <taxon>Viridiplantae</taxon>
        <taxon>Streptophyta</taxon>
        <taxon>Embryophyta</taxon>
        <taxon>Tracheophyta</taxon>
        <taxon>Spermatophyta</taxon>
        <taxon>Magnoliopsida</taxon>
        <taxon>eudicotyledons</taxon>
        <taxon>Gunneridae</taxon>
        <taxon>Pentapetalae</taxon>
        <taxon>asterids</taxon>
        <taxon>lamiids</taxon>
        <taxon>Lamiales</taxon>
        <taxon>Gesneriaceae</taxon>
        <taxon>Didymocarpoideae</taxon>
        <taxon>Trichosporeae</taxon>
        <taxon>Loxocarpinae</taxon>
        <taxon>Dorcoceras</taxon>
    </lineage>
</organism>
<dbReference type="Proteomes" id="UP000250235">
    <property type="component" value="Unassembled WGS sequence"/>
</dbReference>
<protein>
    <submittedName>
        <fullName evidence="2">Uncharacterized protein</fullName>
    </submittedName>
</protein>
<dbReference type="EMBL" id="KV031319">
    <property type="protein sequence ID" value="KZV13642.1"/>
    <property type="molecule type" value="Genomic_DNA"/>
</dbReference>
<sequence>MNARGTCALATHGWAPLLAIVARWCAAAGRCVKRAGRPFLRATMADAGSAGRCWRSARPCDSRCLLAGRSDDGVTRCTTSRPLLVEALHAAGCALPCALEAHVIFVDGGAAGRPAAPASLRRCRDGWYDFF</sequence>
<feature type="chain" id="PRO_5016300833" evidence="1">
    <location>
        <begin position="30"/>
        <end position="131"/>
    </location>
</feature>
<keyword evidence="1" id="KW-0732">Signal</keyword>
<keyword evidence="3" id="KW-1185">Reference proteome</keyword>
<evidence type="ECO:0000256" key="1">
    <source>
        <dbReference type="SAM" id="SignalP"/>
    </source>
</evidence>
<name>A0A2Z7A4C9_9LAMI</name>
<dbReference type="AlphaFoldDB" id="A0A2Z7A4C9"/>